<comment type="caution">
    <text evidence="4">The sequence shown here is derived from an EMBL/GenBank/DDBJ whole genome shotgun (WGS) entry which is preliminary data.</text>
</comment>
<evidence type="ECO:0000259" key="3">
    <source>
        <dbReference type="Pfam" id="PF22746"/>
    </source>
</evidence>
<evidence type="ECO:0000313" key="5">
    <source>
        <dbReference type="Proteomes" id="UP000278746"/>
    </source>
</evidence>
<evidence type="ECO:0000256" key="1">
    <source>
        <dbReference type="SAM" id="MobiDB-lite"/>
    </source>
</evidence>
<protein>
    <submittedName>
        <fullName evidence="4">DUF4097 domain-containing protein</fullName>
    </submittedName>
</protein>
<proteinExistence type="predicted"/>
<dbReference type="OrthoDB" id="2240743at2"/>
<evidence type="ECO:0000259" key="2">
    <source>
        <dbReference type="Pfam" id="PF13349"/>
    </source>
</evidence>
<dbReference type="PIRSF" id="PIRSF012569">
    <property type="entry name" value="UCP012569"/>
    <property type="match status" value="1"/>
</dbReference>
<dbReference type="InterPro" id="IPR016599">
    <property type="entry name" value="UCP012569"/>
</dbReference>
<organism evidence="4 5">
    <name type="scientific">Alteribacter keqinensis</name>
    <dbReference type="NCBI Taxonomy" id="2483800"/>
    <lineage>
        <taxon>Bacteria</taxon>
        <taxon>Bacillati</taxon>
        <taxon>Bacillota</taxon>
        <taxon>Bacilli</taxon>
        <taxon>Bacillales</taxon>
        <taxon>Bacillaceae</taxon>
        <taxon>Alteribacter</taxon>
    </lineage>
</organism>
<dbReference type="Pfam" id="PF13349">
    <property type="entry name" value="DUF4097"/>
    <property type="match status" value="1"/>
</dbReference>
<reference evidence="4 5" key="1">
    <citation type="submission" date="2018-10" db="EMBL/GenBank/DDBJ databases">
        <title>Bacillus Keqinensis sp. nov., a moderately halophilic bacterium isolated from a saline-alkaline lake.</title>
        <authorList>
            <person name="Wang H."/>
        </authorList>
    </citation>
    <scope>NUCLEOTIDE SEQUENCE [LARGE SCALE GENOMIC DNA]</scope>
    <source>
        <strain evidence="4 5">KQ-3</strain>
    </source>
</reference>
<dbReference type="AlphaFoldDB" id="A0A3M7TQ01"/>
<evidence type="ECO:0000313" key="4">
    <source>
        <dbReference type="EMBL" id="RNA67525.1"/>
    </source>
</evidence>
<keyword evidence="5" id="KW-1185">Reference proteome</keyword>
<feature type="domain" description="DUF4097" evidence="2">
    <location>
        <begin position="117"/>
        <end position="368"/>
    </location>
</feature>
<feature type="region of interest" description="Disordered" evidence="1">
    <location>
        <begin position="29"/>
        <end position="53"/>
    </location>
</feature>
<gene>
    <name evidence="4" type="ORF">EBO34_12405</name>
</gene>
<dbReference type="InterPro" id="IPR025164">
    <property type="entry name" value="Toastrack_DUF4097"/>
</dbReference>
<feature type="compositionally biased region" description="Polar residues" evidence="1">
    <location>
        <begin position="44"/>
        <end position="53"/>
    </location>
</feature>
<name>A0A3M7TQ01_9BACI</name>
<dbReference type="RefSeq" id="WP_122899005.1">
    <property type="nucleotide sequence ID" value="NZ_RHIB01000002.1"/>
</dbReference>
<feature type="domain" description="YvlB/LiaX N-terminal" evidence="3">
    <location>
        <begin position="3"/>
        <end position="33"/>
    </location>
</feature>
<dbReference type="InterPro" id="IPR053959">
    <property type="entry name" value="YvlB/LiaX_N"/>
</dbReference>
<sequence length="370" mass="41225">MQEERKMILKMIEDGKITAEEGLQLLNALKDDKTDASDDGSGAGPQSNHEISTEVNWEKGEEYRNRASSRQPSFASRFTDFIEDAVHKIKEFDLDFNFGSSVEIQHTYQHTGAVIADVDVSVENGSVTFRPWEESDIRVECSVKVYKVRDADEARRFFLDEVIFDIKEKKLRLKSPSKSMKVNTVIYLPAAALERIKLYAFNGKISGETIDTISFEAQTVNGRIGFEQVTGKDVRLETVNGTISVEKLSAGHCDAKTVNGTIDLNVAKGEVDVETLNGTINYTLIENEGTRAYFKTTTGSVVVRVPEEMKVEGELKTTVGGINCELPMLTIIDEKKDWANKRMSFLANKEAETSMYVEAEATTGSITVKN</sequence>
<dbReference type="Proteomes" id="UP000278746">
    <property type="component" value="Unassembled WGS sequence"/>
</dbReference>
<dbReference type="Pfam" id="PF22746">
    <property type="entry name" value="SHOCT-like_DUF2089-C"/>
    <property type="match status" value="1"/>
</dbReference>
<dbReference type="EMBL" id="RHIB01000002">
    <property type="protein sequence ID" value="RNA67525.1"/>
    <property type="molecule type" value="Genomic_DNA"/>
</dbReference>
<accession>A0A3M7TQ01</accession>